<name>A0A382VVX8_9ZZZZ</name>
<dbReference type="PANTHER" id="PTHR38436">
    <property type="entry name" value="POLYKETIDE CYCLASE SNOAL-LIKE DOMAIN"/>
    <property type="match status" value="1"/>
</dbReference>
<dbReference type="AlphaFoldDB" id="A0A382VVX8"/>
<evidence type="ECO:0000313" key="1">
    <source>
        <dbReference type="EMBL" id="SVD50614.1"/>
    </source>
</evidence>
<accession>A0A382VVX8</accession>
<dbReference type="EMBL" id="UINC01155012">
    <property type="protein sequence ID" value="SVD50614.1"/>
    <property type="molecule type" value="Genomic_DNA"/>
</dbReference>
<gene>
    <name evidence="1" type="ORF">METZ01_LOCUS403468</name>
</gene>
<dbReference type="SUPFAM" id="SSF54427">
    <property type="entry name" value="NTF2-like"/>
    <property type="match status" value="1"/>
</dbReference>
<evidence type="ECO:0008006" key="2">
    <source>
        <dbReference type="Google" id="ProtNLM"/>
    </source>
</evidence>
<proteinExistence type="predicted"/>
<dbReference type="Pfam" id="PF07366">
    <property type="entry name" value="SnoaL"/>
    <property type="match status" value="1"/>
</dbReference>
<dbReference type="InterPro" id="IPR032710">
    <property type="entry name" value="NTF2-like_dom_sf"/>
</dbReference>
<dbReference type="InterPro" id="IPR009959">
    <property type="entry name" value="Cyclase_SnoaL-like"/>
</dbReference>
<dbReference type="PANTHER" id="PTHR38436:SF1">
    <property type="entry name" value="ESTER CYCLASE"/>
    <property type="match status" value="1"/>
</dbReference>
<protein>
    <recommendedName>
        <fullName evidence="2">SnoaL-like domain-containing protein</fullName>
    </recommendedName>
</protein>
<dbReference type="GO" id="GO:0030638">
    <property type="term" value="P:polyketide metabolic process"/>
    <property type="evidence" value="ECO:0007669"/>
    <property type="project" value="InterPro"/>
</dbReference>
<reference evidence="1" key="1">
    <citation type="submission" date="2018-05" db="EMBL/GenBank/DDBJ databases">
        <authorList>
            <person name="Lanie J.A."/>
            <person name="Ng W.-L."/>
            <person name="Kazmierczak K.M."/>
            <person name="Andrzejewski T.M."/>
            <person name="Davidsen T.M."/>
            <person name="Wayne K.J."/>
            <person name="Tettelin H."/>
            <person name="Glass J.I."/>
            <person name="Rusch D."/>
            <person name="Podicherti R."/>
            <person name="Tsui H.-C.T."/>
            <person name="Winkler M.E."/>
        </authorList>
    </citation>
    <scope>NUCLEOTIDE SEQUENCE</scope>
</reference>
<sequence length="139" mass="15109">MTTSEVSDQILKDFNSANWDGWKSAIADNAKMEDMATGQVAEGADACLAYAQQWKSMYPDMIGTLNNRIESGNTLVEECTWVGTNTGEIPMPDGSKIPATGKSVTVKNVLIFTFENGKMTSFKNYLDMMSMMGQLGLAG</sequence>
<dbReference type="Gene3D" id="3.10.450.50">
    <property type="match status" value="1"/>
</dbReference>
<organism evidence="1">
    <name type="scientific">marine metagenome</name>
    <dbReference type="NCBI Taxonomy" id="408172"/>
    <lineage>
        <taxon>unclassified sequences</taxon>
        <taxon>metagenomes</taxon>
        <taxon>ecological metagenomes</taxon>
    </lineage>
</organism>